<keyword evidence="2" id="KW-1185">Reference proteome</keyword>
<dbReference type="Proteomes" id="UP000319103">
    <property type="component" value="Unassembled WGS sequence"/>
</dbReference>
<protein>
    <submittedName>
        <fullName evidence="1">Uncharacterized protein</fullName>
    </submittedName>
</protein>
<name>A0A540W4Q7_9ACTN</name>
<comment type="caution">
    <text evidence="1">The sequence shown here is derived from an EMBL/GenBank/DDBJ whole genome shotgun (WGS) entry which is preliminary data.</text>
</comment>
<dbReference type="AlphaFoldDB" id="A0A540W4Q7"/>
<dbReference type="RefSeq" id="WP_141634517.1">
    <property type="nucleotide sequence ID" value="NZ_VIGB01000003.1"/>
</dbReference>
<dbReference type="OrthoDB" id="9928540at2"/>
<dbReference type="EMBL" id="VIGB01000003">
    <property type="protein sequence ID" value="TQF03917.1"/>
    <property type="molecule type" value="Genomic_DNA"/>
</dbReference>
<reference evidence="1 2" key="1">
    <citation type="submission" date="2019-06" db="EMBL/GenBank/DDBJ databases">
        <title>Description of Kitasatospora acidophila sp. nov. isolated from pine grove soil, and reclassification of Streptomyces novaecaesareae to Kitasatospora novaeceasareae comb. nov.</title>
        <authorList>
            <person name="Kim M.J."/>
        </authorList>
    </citation>
    <scope>NUCLEOTIDE SEQUENCE [LARGE SCALE GENOMIC DNA]</scope>
    <source>
        <strain evidence="1 2">MMS16-CNU292</strain>
    </source>
</reference>
<gene>
    <name evidence="1" type="ORF">E6W39_18870</name>
</gene>
<sequence>MSKRYRAQIIRGAVARGVVHYGCDCNLKISGVGEHERLPAALLAAAIPGKVTQYCPQGETIEIPENWLYMAKHASTPTARAWWRKKCGISEEN</sequence>
<evidence type="ECO:0000313" key="1">
    <source>
        <dbReference type="EMBL" id="TQF03917.1"/>
    </source>
</evidence>
<accession>A0A540W4Q7</accession>
<proteinExistence type="predicted"/>
<organism evidence="1 2">
    <name type="scientific">Kitasatospora acidiphila</name>
    <dbReference type="NCBI Taxonomy" id="2567942"/>
    <lineage>
        <taxon>Bacteria</taxon>
        <taxon>Bacillati</taxon>
        <taxon>Actinomycetota</taxon>
        <taxon>Actinomycetes</taxon>
        <taxon>Kitasatosporales</taxon>
        <taxon>Streptomycetaceae</taxon>
        <taxon>Kitasatospora</taxon>
    </lineage>
</organism>
<evidence type="ECO:0000313" key="2">
    <source>
        <dbReference type="Proteomes" id="UP000319103"/>
    </source>
</evidence>